<feature type="compositionally biased region" description="Pro residues" evidence="1">
    <location>
        <begin position="16"/>
        <end position="28"/>
    </location>
</feature>
<feature type="non-terminal residue" evidence="3">
    <location>
        <position position="1"/>
    </location>
</feature>
<feature type="region of interest" description="Disordered" evidence="1">
    <location>
        <begin position="1"/>
        <end position="72"/>
    </location>
</feature>
<evidence type="ECO:0000313" key="3">
    <source>
        <dbReference type="EMBL" id="MBO4207958.1"/>
    </source>
</evidence>
<feature type="transmembrane region" description="Helical" evidence="2">
    <location>
        <begin position="73"/>
        <end position="91"/>
    </location>
</feature>
<organism evidence="3 4">
    <name type="scientific">Micromonospora echinofusca</name>
    <dbReference type="NCBI Taxonomy" id="47858"/>
    <lineage>
        <taxon>Bacteria</taxon>
        <taxon>Bacillati</taxon>
        <taxon>Actinomycetota</taxon>
        <taxon>Actinomycetes</taxon>
        <taxon>Micromonosporales</taxon>
        <taxon>Micromonosporaceae</taxon>
        <taxon>Micromonospora</taxon>
    </lineage>
</organism>
<reference evidence="3 4" key="1">
    <citation type="submission" date="2019-12" db="EMBL/GenBank/DDBJ databases">
        <title>Whole genome sequencing of endophytic Actinobacterium Micromonospora sp. MPMI6T.</title>
        <authorList>
            <person name="Evv R."/>
            <person name="Podile A.R."/>
        </authorList>
    </citation>
    <scope>NUCLEOTIDE SEQUENCE [LARGE SCALE GENOMIC DNA]</scope>
    <source>
        <strain evidence="3 4">MPMI6</strain>
    </source>
</reference>
<evidence type="ECO:0000313" key="4">
    <source>
        <dbReference type="Proteomes" id="UP000823521"/>
    </source>
</evidence>
<feature type="compositionally biased region" description="Low complexity" evidence="1">
    <location>
        <begin position="56"/>
        <end position="72"/>
    </location>
</feature>
<evidence type="ECO:0000256" key="2">
    <source>
        <dbReference type="SAM" id="Phobius"/>
    </source>
</evidence>
<evidence type="ECO:0008006" key="5">
    <source>
        <dbReference type="Google" id="ProtNLM"/>
    </source>
</evidence>
<name>A0ABS3VU36_MICEH</name>
<gene>
    <name evidence="3" type="ORF">GSF22_18395</name>
</gene>
<comment type="caution">
    <text evidence="3">The sequence shown here is derived from an EMBL/GenBank/DDBJ whole genome shotgun (WGS) entry which is preliminary data.</text>
</comment>
<sequence>PQAPPAVPSPADGTGPPRPPAGTGPLPTPAGTSAAAVAPSGPTGPAGPVTPPGGPVPVDVAAPTADAGPPTGTWVGVLLLAGLAAGGALVARRRRHADPDG</sequence>
<dbReference type="EMBL" id="WVUH01000158">
    <property type="protein sequence ID" value="MBO4207958.1"/>
    <property type="molecule type" value="Genomic_DNA"/>
</dbReference>
<keyword evidence="2" id="KW-0472">Membrane</keyword>
<keyword evidence="2" id="KW-1133">Transmembrane helix</keyword>
<keyword evidence="4" id="KW-1185">Reference proteome</keyword>
<protein>
    <recommendedName>
        <fullName evidence="5">LPXTG-motif cell wall anchor domain-containing protein</fullName>
    </recommendedName>
</protein>
<evidence type="ECO:0000256" key="1">
    <source>
        <dbReference type="SAM" id="MobiDB-lite"/>
    </source>
</evidence>
<dbReference type="Proteomes" id="UP000823521">
    <property type="component" value="Unassembled WGS sequence"/>
</dbReference>
<feature type="compositionally biased region" description="Low complexity" evidence="1">
    <location>
        <begin position="29"/>
        <end position="47"/>
    </location>
</feature>
<keyword evidence="2" id="KW-0812">Transmembrane</keyword>
<proteinExistence type="predicted"/>
<accession>A0ABS3VU36</accession>